<evidence type="ECO:0000256" key="2">
    <source>
        <dbReference type="ARBA" id="ARBA00023002"/>
    </source>
</evidence>
<evidence type="ECO:0000256" key="1">
    <source>
        <dbReference type="ARBA" id="ARBA00008785"/>
    </source>
</evidence>
<comment type="caution">
    <text evidence="8">The sequence shown here is derived from an EMBL/GenBank/DDBJ whole genome shotgun (WGS) entry which is preliminary data.</text>
</comment>
<feature type="binding site" evidence="4">
    <location>
        <position position="363"/>
    </location>
    <ligand>
        <name>(S)-malate</name>
        <dbReference type="ChEBI" id="CHEBI:15589"/>
    </ligand>
</feature>
<feature type="binding site" evidence="4">
    <location>
        <position position="392"/>
    </location>
    <ligand>
        <name>(S)-malate</name>
        <dbReference type="ChEBI" id="CHEBI:15589"/>
    </ligand>
</feature>
<keyword evidence="2" id="KW-0560">Oxidoreductase</keyword>
<comment type="similarity">
    <text evidence="1 6">Belongs to the malic enzymes family.</text>
</comment>
<dbReference type="SMART" id="SM01274">
    <property type="entry name" value="malic"/>
    <property type="match status" value="1"/>
</dbReference>
<comment type="cofactor">
    <cofactor evidence="5">
        <name>Mg(2+)</name>
        <dbReference type="ChEBI" id="CHEBI:18420"/>
    </cofactor>
    <cofactor evidence="5">
        <name>Mn(2+)</name>
        <dbReference type="ChEBI" id="CHEBI:29035"/>
    </cofactor>
    <text evidence="5">Divalent metal cations. Prefers magnesium or manganese.</text>
</comment>
<dbReference type="InterPro" id="IPR012301">
    <property type="entry name" value="Malic_N_dom"/>
</dbReference>
<evidence type="ECO:0000313" key="9">
    <source>
        <dbReference type="Proteomes" id="UP000190037"/>
    </source>
</evidence>
<dbReference type="OrthoDB" id="9805787at2"/>
<dbReference type="SUPFAM" id="SSF51735">
    <property type="entry name" value="NAD(P)-binding Rossmann-fold domains"/>
    <property type="match status" value="1"/>
</dbReference>
<dbReference type="GO" id="GO:0004470">
    <property type="term" value="F:malic enzyme activity"/>
    <property type="evidence" value="ECO:0007669"/>
    <property type="project" value="InterPro"/>
</dbReference>
<dbReference type="Gene3D" id="3.40.50.10380">
    <property type="entry name" value="Malic enzyme, N-terminal domain"/>
    <property type="match status" value="1"/>
</dbReference>
<dbReference type="PIRSF" id="PIRSF000106">
    <property type="entry name" value="ME"/>
    <property type="match status" value="1"/>
</dbReference>
<dbReference type="SMART" id="SM00919">
    <property type="entry name" value="Malic_M"/>
    <property type="match status" value="1"/>
</dbReference>
<dbReference type="PANTHER" id="PTHR43237">
    <property type="entry name" value="NADP-DEPENDENT MALIC ENZYME"/>
    <property type="match status" value="1"/>
</dbReference>
<dbReference type="RefSeq" id="WP_078977039.1">
    <property type="nucleotide sequence ID" value="NZ_MWQN01000001.1"/>
</dbReference>
<dbReference type="Pfam" id="PF00390">
    <property type="entry name" value="malic"/>
    <property type="match status" value="1"/>
</dbReference>
<dbReference type="PROSITE" id="PS51671">
    <property type="entry name" value="ACT"/>
    <property type="match status" value="1"/>
</dbReference>
<protein>
    <submittedName>
        <fullName evidence="8">NAD-dependent malic enzyme</fullName>
    </submittedName>
</protein>
<evidence type="ECO:0000256" key="3">
    <source>
        <dbReference type="PIRSR" id="PIRSR000106-1"/>
    </source>
</evidence>
<feature type="binding site" evidence="5">
    <location>
        <position position="237"/>
    </location>
    <ligand>
        <name>a divalent metal cation</name>
        <dbReference type="ChEBI" id="CHEBI:60240"/>
    </ligand>
</feature>
<dbReference type="InterPro" id="IPR012302">
    <property type="entry name" value="Malic_NAD-bd"/>
</dbReference>
<proteinExistence type="inferred from homology"/>
<keyword evidence="9" id="KW-1185">Reference proteome</keyword>
<evidence type="ECO:0000259" key="7">
    <source>
        <dbReference type="PROSITE" id="PS51671"/>
    </source>
</evidence>
<dbReference type="PANTHER" id="PTHR43237:SF4">
    <property type="entry name" value="NADP-DEPENDENT MALIC ENZYME"/>
    <property type="match status" value="1"/>
</dbReference>
<feature type="domain" description="ACT" evidence="7">
    <location>
        <begin position="12"/>
        <end position="86"/>
    </location>
</feature>
<dbReference type="GO" id="GO:0016616">
    <property type="term" value="F:oxidoreductase activity, acting on the CH-OH group of donors, NAD or NADP as acceptor"/>
    <property type="evidence" value="ECO:0007669"/>
    <property type="project" value="InterPro"/>
</dbReference>
<feature type="active site" description="Proton donor" evidence="3">
    <location>
        <position position="114"/>
    </location>
</feature>
<dbReference type="SUPFAM" id="SSF53223">
    <property type="entry name" value="Aminoacid dehydrogenase-like, N-terminal domain"/>
    <property type="match status" value="1"/>
</dbReference>
<dbReference type="InterPro" id="IPR001891">
    <property type="entry name" value="Malic_OxRdtase"/>
</dbReference>
<dbReference type="InterPro" id="IPR002912">
    <property type="entry name" value="ACT_dom"/>
</dbReference>
<dbReference type="InterPro" id="IPR036291">
    <property type="entry name" value="NAD(P)-bd_dom_sf"/>
</dbReference>
<dbReference type="CDD" id="cd05311">
    <property type="entry name" value="NAD_bind_2_malic_enz"/>
    <property type="match status" value="1"/>
</dbReference>
<feature type="binding site" evidence="5">
    <location>
        <position position="212"/>
    </location>
    <ligand>
        <name>a divalent metal cation</name>
        <dbReference type="ChEBI" id="CHEBI:60240"/>
    </ligand>
</feature>
<dbReference type="Proteomes" id="UP000190037">
    <property type="component" value="Unassembled WGS sequence"/>
</dbReference>
<feature type="active site" description="Proton acceptor" evidence="3">
    <location>
        <position position="169"/>
    </location>
</feature>
<dbReference type="AlphaFoldDB" id="A0A1T3P1F0"/>
<dbReference type="Pfam" id="PF03949">
    <property type="entry name" value="Malic_M"/>
    <property type="match status" value="1"/>
</dbReference>
<evidence type="ECO:0000256" key="5">
    <source>
        <dbReference type="PIRSR" id="PIRSR000106-3"/>
    </source>
</evidence>
<accession>A0A1T3P1F0</accession>
<evidence type="ECO:0000256" key="4">
    <source>
        <dbReference type="PIRSR" id="PIRSR000106-2"/>
    </source>
</evidence>
<dbReference type="GO" id="GO:0046872">
    <property type="term" value="F:metal ion binding"/>
    <property type="evidence" value="ECO:0007669"/>
    <property type="project" value="UniProtKB-KW"/>
</dbReference>
<dbReference type="eggNOG" id="COG0281">
    <property type="taxonomic scope" value="Bacteria"/>
</dbReference>
<keyword evidence="5 6" id="KW-0479">Metal-binding</keyword>
<dbReference type="FunFam" id="3.40.50.10380:FF:000003">
    <property type="entry name" value="NADP-dependent malic enzyme"/>
    <property type="match status" value="1"/>
</dbReference>
<sequence length="468" mass="49084">MPAAPSASYSITARLEVPAGGPSVSRLTNTVESAGGSITALDVTASGHERLRIDVTIAATSTDHADRLVEAIREIEGVTLGKVSDRTFLMHLGGKIEMQSKHPIRNRDDLSMVYTPGVARVCLAIAENPDDARRLTIKRNTVAVVTDGSAVLGLGNIGPKAALPVMEGKAALFKRFAGIDAWPICLDTQDPDEIVRAVQVMAPGFAGINLEDISAPRCFEIERRLRETLDIPVFHDDQHGTAIVVLAALTNALRVVGKKIQDVRIVMSGAGAAGTAILKLLLSAGAGHVVVADVRGVVHTGREDLGTDLRWIAEHTNEQGLTGTLKEAVVGADVFVGVSAPNVLDGSDIAAMAADSIVFALANPDPEVDPAAALEHAAVVATGRSDFPNQINNVLVFPGVFRGLVDAQSRHISDDMLLAAARALASVVSDDEVNPNYIIPSVFHPEVSSVVAAAVRDAVLAERQNPAG</sequence>
<dbReference type="InterPro" id="IPR045213">
    <property type="entry name" value="Malic_NAD-bd_bact_type"/>
</dbReference>
<evidence type="ECO:0000313" key="8">
    <source>
        <dbReference type="EMBL" id="OPC82751.1"/>
    </source>
</evidence>
<dbReference type="InterPro" id="IPR046346">
    <property type="entry name" value="Aminoacid_DH-like_N_sf"/>
</dbReference>
<dbReference type="InterPro" id="IPR037062">
    <property type="entry name" value="Malic_N_dom_sf"/>
</dbReference>
<gene>
    <name evidence="8" type="ORF">B4N89_19005</name>
</gene>
<dbReference type="EMBL" id="MWQN01000001">
    <property type="protein sequence ID" value="OPC82751.1"/>
    <property type="molecule type" value="Genomic_DNA"/>
</dbReference>
<feature type="binding site" evidence="5">
    <location>
        <position position="211"/>
    </location>
    <ligand>
        <name>a divalent metal cation</name>
        <dbReference type="ChEBI" id="CHEBI:60240"/>
    </ligand>
</feature>
<reference evidence="8 9" key="1">
    <citation type="submission" date="2017-03" db="EMBL/GenBank/DDBJ databases">
        <title>Draft genome sequence of Streptomyces scabrisporus NF3, endophyte isolated from Amphipterygium adstringens.</title>
        <authorList>
            <person name="Vazquez M."/>
            <person name="Ceapa C.D."/>
            <person name="Rodriguez Luna D."/>
            <person name="Sanchez Esquivel S."/>
        </authorList>
    </citation>
    <scope>NUCLEOTIDE SEQUENCE [LARGE SCALE GENOMIC DNA]</scope>
    <source>
        <strain evidence="8 9">NF3</strain>
    </source>
</reference>
<dbReference type="InterPro" id="IPR051674">
    <property type="entry name" value="Malate_Decarboxylase"/>
</dbReference>
<dbReference type="STRING" id="159449.B4N89_19005"/>
<dbReference type="PRINTS" id="PR00072">
    <property type="entry name" value="MALOXRDTASE"/>
</dbReference>
<dbReference type="GO" id="GO:0051287">
    <property type="term" value="F:NAD binding"/>
    <property type="evidence" value="ECO:0007669"/>
    <property type="project" value="InterPro"/>
</dbReference>
<evidence type="ECO:0000256" key="6">
    <source>
        <dbReference type="RuleBase" id="RU003427"/>
    </source>
</evidence>
<organism evidence="8 9">
    <name type="scientific">Embleya scabrispora</name>
    <dbReference type="NCBI Taxonomy" id="159449"/>
    <lineage>
        <taxon>Bacteria</taxon>
        <taxon>Bacillati</taxon>
        <taxon>Actinomycetota</taxon>
        <taxon>Actinomycetes</taxon>
        <taxon>Kitasatosporales</taxon>
        <taxon>Streptomycetaceae</taxon>
        <taxon>Embleya</taxon>
    </lineage>
</organism>
<dbReference type="Gene3D" id="3.40.50.720">
    <property type="entry name" value="NAD(P)-binding Rossmann-like Domain"/>
    <property type="match status" value="1"/>
</dbReference>
<name>A0A1T3P1F0_9ACTN</name>